<dbReference type="VEuPathDB" id="VectorBase:ISCW000197"/>
<protein>
    <submittedName>
        <fullName evidence="2 3">Uncharacterized protein</fullName>
    </submittedName>
</protein>
<keyword evidence="4" id="KW-1185">Reference proteome</keyword>
<evidence type="ECO:0000256" key="1">
    <source>
        <dbReference type="SAM" id="Phobius"/>
    </source>
</evidence>
<dbReference type="VEuPathDB" id="VectorBase:ISCI000197"/>
<dbReference type="EnsemblMetazoa" id="ISCW000197-RA">
    <property type="protein sequence ID" value="ISCW000197-PA"/>
    <property type="gene ID" value="ISCW000197"/>
</dbReference>
<feature type="transmembrane region" description="Helical" evidence="1">
    <location>
        <begin position="20"/>
        <end position="43"/>
    </location>
</feature>
<dbReference type="Proteomes" id="UP000001555">
    <property type="component" value="Unassembled WGS sequence"/>
</dbReference>
<name>B7P6R3_IXOSC</name>
<reference evidence="3" key="2">
    <citation type="submission" date="2020-05" db="UniProtKB">
        <authorList>
            <consortium name="EnsemblMetazoa"/>
        </authorList>
    </citation>
    <scope>IDENTIFICATION</scope>
    <source>
        <strain evidence="3">wikel</strain>
    </source>
</reference>
<dbReference type="EMBL" id="ABJB010726989">
    <property type="status" value="NOT_ANNOTATED_CDS"/>
    <property type="molecule type" value="Genomic_DNA"/>
</dbReference>
<keyword evidence="1" id="KW-0812">Transmembrane</keyword>
<keyword evidence="1" id="KW-0472">Membrane</keyword>
<sequence length="54" mass="6059">MGKAAQAPCMELGAPFIEHGIFLCMFECILRSYTVIIIITNLYNCSYGTRRNIA</sequence>
<keyword evidence="1" id="KW-1133">Transmembrane helix</keyword>
<dbReference type="InParanoid" id="B7P6R3"/>
<dbReference type="PaxDb" id="6945-B7P6R3"/>
<gene>
    <name evidence="2" type="ORF">IscW_ISCW000197</name>
</gene>
<organism>
    <name type="scientific">Ixodes scapularis</name>
    <name type="common">Black-legged tick</name>
    <name type="synonym">Deer tick</name>
    <dbReference type="NCBI Taxonomy" id="6945"/>
    <lineage>
        <taxon>Eukaryota</taxon>
        <taxon>Metazoa</taxon>
        <taxon>Ecdysozoa</taxon>
        <taxon>Arthropoda</taxon>
        <taxon>Chelicerata</taxon>
        <taxon>Arachnida</taxon>
        <taxon>Acari</taxon>
        <taxon>Parasitiformes</taxon>
        <taxon>Ixodida</taxon>
        <taxon>Ixodoidea</taxon>
        <taxon>Ixodidae</taxon>
        <taxon>Ixodinae</taxon>
        <taxon>Ixodes</taxon>
    </lineage>
</organism>
<accession>B7P6R3</accession>
<dbReference type="EMBL" id="DS647529">
    <property type="protein sequence ID" value="EEC02285.1"/>
    <property type="molecule type" value="Genomic_DNA"/>
</dbReference>
<proteinExistence type="predicted"/>
<evidence type="ECO:0000313" key="3">
    <source>
        <dbReference type="EnsemblMetazoa" id="ISCW000197-PA"/>
    </source>
</evidence>
<reference evidence="2 4" key="1">
    <citation type="submission" date="2008-03" db="EMBL/GenBank/DDBJ databases">
        <title>Annotation of Ixodes scapularis.</title>
        <authorList>
            <consortium name="Ixodes scapularis Genome Project Consortium"/>
            <person name="Caler E."/>
            <person name="Hannick L.I."/>
            <person name="Bidwell S."/>
            <person name="Joardar V."/>
            <person name="Thiagarajan M."/>
            <person name="Amedeo P."/>
            <person name="Galinsky K.J."/>
            <person name="Schobel S."/>
            <person name="Inman J."/>
            <person name="Hostetler J."/>
            <person name="Miller J."/>
            <person name="Hammond M."/>
            <person name="Megy K."/>
            <person name="Lawson D."/>
            <person name="Kodira C."/>
            <person name="Sutton G."/>
            <person name="Meyer J."/>
            <person name="Hill C.A."/>
            <person name="Birren B."/>
            <person name="Nene V."/>
            <person name="Collins F."/>
            <person name="Alarcon-Chaidez F."/>
            <person name="Wikel S."/>
            <person name="Strausberg R."/>
        </authorList>
    </citation>
    <scope>NUCLEOTIDE SEQUENCE [LARGE SCALE GENOMIC DNA]</scope>
    <source>
        <strain evidence="4">Wikel</strain>
        <strain evidence="2">Wikel colony</strain>
    </source>
</reference>
<dbReference type="HOGENOM" id="CLU_3052653_0_0_1"/>
<evidence type="ECO:0000313" key="2">
    <source>
        <dbReference type="EMBL" id="EEC02285.1"/>
    </source>
</evidence>
<dbReference type="AlphaFoldDB" id="B7P6R3"/>
<evidence type="ECO:0000313" key="4">
    <source>
        <dbReference type="Proteomes" id="UP000001555"/>
    </source>
</evidence>